<keyword evidence="2" id="KW-1185">Reference proteome</keyword>
<dbReference type="Gene3D" id="3.20.20.80">
    <property type="entry name" value="Glycosidases"/>
    <property type="match status" value="1"/>
</dbReference>
<name>A0A5C6U3L9_9BURK</name>
<dbReference type="AlphaFoldDB" id="A0A5C6U3L9"/>
<dbReference type="PANTHER" id="PTHR41244:SF1">
    <property type="entry name" value="GLYCOSYLTRANSFERASE"/>
    <property type="match status" value="1"/>
</dbReference>
<dbReference type="PANTHER" id="PTHR41244">
    <property type="entry name" value="RHAMNAN SYNTHESIS F"/>
    <property type="match status" value="1"/>
</dbReference>
<accession>A0A5C6U3L9</accession>
<comment type="caution">
    <text evidence="1">The sequence shown here is derived from an EMBL/GenBank/DDBJ whole genome shotgun (WGS) entry which is preliminary data.</text>
</comment>
<sequence>MWRAIAQRPLPAGHYPGAFVDWDNSPRRALARAIVFRGFAETAFEQGVAAQFAKARAAGAPLMFINAWNEWAEGTYLEPDEERGTRMLEAVARASGRTA</sequence>
<organism evidence="1 2">
    <name type="scientific">Piscinibacter aquaticus</name>
    <dbReference type="NCBI Taxonomy" id="392597"/>
    <lineage>
        <taxon>Bacteria</taxon>
        <taxon>Pseudomonadati</taxon>
        <taxon>Pseudomonadota</taxon>
        <taxon>Betaproteobacteria</taxon>
        <taxon>Burkholderiales</taxon>
        <taxon>Sphaerotilaceae</taxon>
        <taxon>Piscinibacter</taxon>
    </lineage>
</organism>
<evidence type="ECO:0000313" key="1">
    <source>
        <dbReference type="EMBL" id="TXC67454.1"/>
    </source>
</evidence>
<dbReference type="Proteomes" id="UP000321832">
    <property type="component" value="Unassembled WGS sequence"/>
</dbReference>
<reference evidence="1 2" key="1">
    <citation type="submission" date="2019-08" db="EMBL/GenBank/DDBJ databases">
        <authorList>
            <person name="Khan S.A."/>
            <person name="Jeon C.O."/>
            <person name="Jeong S.E."/>
        </authorList>
    </citation>
    <scope>NUCLEOTIDE SEQUENCE [LARGE SCALE GENOMIC DNA]</scope>
    <source>
        <strain evidence="2">IMCC1728</strain>
    </source>
</reference>
<dbReference type="Pfam" id="PF14307">
    <property type="entry name" value="Glyco_tran_WbsX"/>
    <property type="match status" value="1"/>
</dbReference>
<protein>
    <submittedName>
        <fullName evidence="1">Uncharacterized protein</fullName>
    </submittedName>
</protein>
<proteinExistence type="predicted"/>
<dbReference type="EMBL" id="VOPW01000001">
    <property type="protein sequence ID" value="TXC67454.1"/>
    <property type="molecule type" value="Genomic_DNA"/>
</dbReference>
<dbReference type="InterPro" id="IPR032719">
    <property type="entry name" value="WbsX"/>
</dbReference>
<gene>
    <name evidence="1" type="ORF">FSC37_04675</name>
</gene>
<evidence type="ECO:0000313" key="2">
    <source>
        <dbReference type="Proteomes" id="UP000321832"/>
    </source>
</evidence>